<organism evidence="2 3">
    <name type="scientific">Petropleomorpha daqingensis</name>
    <dbReference type="NCBI Taxonomy" id="2026353"/>
    <lineage>
        <taxon>Bacteria</taxon>
        <taxon>Bacillati</taxon>
        <taxon>Actinomycetota</taxon>
        <taxon>Actinomycetes</taxon>
        <taxon>Geodermatophilales</taxon>
        <taxon>Geodermatophilaceae</taxon>
        <taxon>Petropleomorpha</taxon>
    </lineage>
</organism>
<comment type="caution">
    <text evidence="2">The sequence shown here is derived from an EMBL/GenBank/DDBJ whole genome shotgun (WGS) entry which is preliminary data.</text>
</comment>
<keyword evidence="1" id="KW-0812">Transmembrane</keyword>
<evidence type="ECO:0000256" key="1">
    <source>
        <dbReference type="SAM" id="Phobius"/>
    </source>
</evidence>
<feature type="transmembrane region" description="Helical" evidence="1">
    <location>
        <begin position="43"/>
        <end position="63"/>
    </location>
</feature>
<keyword evidence="1" id="KW-1133">Transmembrane helix</keyword>
<keyword evidence="3" id="KW-1185">Reference proteome</keyword>
<dbReference type="RefSeq" id="WP_179718060.1">
    <property type="nucleotide sequence ID" value="NZ_JACBZT010000001.1"/>
</dbReference>
<evidence type="ECO:0000313" key="2">
    <source>
        <dbReference type="EMBL" id="NYJ06732.1"/>
    </source>
</evidence>
<sequence length="454" mass="46896">MSIETRLRAELRSWADELDADAGPDVTAASLTDLHHRRLRHRAALLATAVVVVLVAVTVPSVLGRLDHRSAPAAPSLYDLPTRGPLAHDGAFLAAAVHLPWEDVDPPVRTRHVVWAGDVPGGKRWVLVAGEDTEIGSVALALFSGLAGAPADRLSLASTPNGHPVDQPFAVQDAETGALLVVSAPGDTIEVSERPAYEADGTERRTWDEATGADGIALVQVDRLRVPGTTPVQYRVFRDRMEVPSTRGPDVVGGVEEADLALATVHGPLLDEGEAQRSAAWLLSPLGLDQGEPDATVVWQGHVPGPDDGGGPATATVVTATVPGGAVLVDAWWTRPRDGDLVNGSDGSTCGDWAGSAVALPAGRPAAERTYAFSCTVVDSGSGAGATAFVIAAPPEAVHARLYGAGGDVVAEVDLTDGVAVLPGTETVGQRPAFAVEVFTADGTSLLRTPVLGD</sequence>
<gene>
    <name evidence="2" type="ORF">GGQ55_003010</name>
</gene>
<accession>A0A853CJL6</accession>
<dbReference type="AlphaFoldDB" id="A0A853CJL6"/>
<proteinExistence type="predicted"/>
<dbReference type="Proteomes" id="UP000541969">
    <property type="component" value="Unassembled WGS sequence"/>
</dbReference>
<reference evidence="2 3" key="1">
    <citation type="submission" date="2020-07" db="EMBL/GenBank/DDBJ databases">
        <title>Sequencing the genomes of 1000 actinobacteria strains.</title>
        <authorList>
            <person name="Klenk H.-P."/>
        </authorList>
    </citation>
    <scope>NUCLEOTIDE SEQUENCE [LARGE SCALE GENOMIC DNA]</scope>
    <source>
        <strain evidence="2 3">DSM 104001</strain>
    </source>
</reference>
<keyword evidence="1" id="KW-0472">Membrane</keyword>
<dbReference type="EMBL" id="JACBZT010000001">
    <property type="protein sequence ID" value="NYJ06732.1"/>
    <property type="molecule type" value="Genomic_DNA"/>
</dbReference>
<evidence type="ECO:0000313" key="3">
    <source>
        <dbReference type="Proteomes" id="UP000541969"/>
    </source>
</evidence>
<protein>
    <submittedName>
        <fullName evidence="2">Uncharacterized protein</fullName>
    </submittedName>
</protein>
<name>A0A853CJL6_9ACTN</name>